<evidence type="ECO:0000313" key="7">
    <source>
        <dbReference type="Proteomes" id="UP000233556"/>
    </source>
</evidence>
<keyword evidence="2 4" id="KW-0813">Transport</keyword>
<dbReference type="InterPro" id="IPR032413">
    <property type="entry name" value="Arm_3"/>
</dbReference>
<organism evidence="6 7">
    <name type="scientific">Limosa lapponica baueri</name>
    <dbReference type="NCBI Taxonomy" id="1758121"/>
    <lineage>
        <taxon>Eukaryota</taxon>
        <taxon>Metazoa</taxon>
        <taxon>Chordata</taxon>
        <taxon>Craniata</taxon>
        <taxon>Vertebrata</taxon>
        <taxon>Euteleostomi</taxon>
        <taxon>Archelosauria</taxon>
        <taxon>Archosauria</taxon>
        <taxon>Dinosauria</taxon>
        <taxon>Saurischia</taxon>
        <taxon>Theropoda</taxon>
        <taxon>Coelurosauria</taxon>
        <taxon>Aves</taxon>
        <taxon>Neognathae</taxon>
        <taxon>Neoaves</taxon>
        <taxon>Charadriiformes</taxon>
        <taxon>Scolopacidae</taxon>
        <taxon>Limosa</taxon>
    </lineage>
</organism>
<evidence type="ECO:0000313" key="6">
    <source>
        <dbReference type="EMBL" id="PKU30385.1"/>
    </source>
</evidence>
<dbReference type="OrthoDB" id="29145at2759"/>
<gene>
    <name evidence="6" type="ORF">llap_19311</name>
</gene>
<evidence type="ECO:0000256" key="4">
    <source>
        <dbReference type="PROSITE-ProRule" id="PRU00561"/>
    </source>
</evidence>
<dbReference type="Pfam" id="PF00514">
    <property type="entry name" value="Arm"/>
    <property type="match status" value="2"/>
</dbReference>
<dbReference type="GO" id="GO:0061608">
    <property type="term" value="F:nuclear import signal receptor activity"/>
    <property type="evidence" value="ECO:0007669"/>
    <property type="project" value="InterPro"/>
</dbReference>
<accession>A0A2I0T9D1</accession>
<keyword evidence="3" id="KW-0653">Protein transport</keyword>
<dbReference type="Proteomes" id="UP000233556">
    <property type="component" value="Unassembled WGS sequence"/>
</dbReference>
<evidence type="ECO:0000256" key="1">
    <source>
        <dbReference type="ARBA" id="ARBA00010394"/>
    </source>
</evidence>
<dbReference type="Pfam" id="PF01749">
    <property type="entry name" value="IBB"/>
    <property type="match status" value="1"/>
</dbReference>
<proteinExistence type="inferred from homology"/>
<dbReference type="InterPro" id="IPR002652">
    <property type="entry name" value="Importin-a_IBB"/>
</dbReference>
<dbReference type="PROSITE" id="PS51214">
    <property type="entry name" value="IBB"/>
    <property type="match status" value="1"/>
</dbReference>
<protein>
    <recommendedName>
        <fullName evidence="5">IBB domain-containing protein</fullName>
    </recommendedName>
</protein>
<dbReference type="AlphaFoldDB" id="A0A2I0T9D1"/>
<dbReference type="InterPro" id="IPR016024">
    <property type="entry name" value="ARM-type_fold"/>
</dbReference>
<reference evidence="7" key="1">
    <citation type="submission" date="2017-11" db="EMBL/GenBank/DDBJ databases">
        <authorList>
            <person name="Lima N.C."/>
            <person name="Parody-Merino A.M."/>
            <person name="Battley P.F."/>
            <person name="Fidler A.E."/>
            <person name="Prosdocimi F."/>
        </authorList>
    </citation>
    <scope>NUCLEOTIDE SEQUENCE [LARGE SCALE GENOMIC DNA]</scope>
</reference>
<keyword evidence="7" id="KW-1185">Reference proteome</keyword>
<dbReference type="InterPro" id="IPR036975">
    <property type="entry name" value="Importin-a_IBB_sf"/>
</dbReference>
<dbReference type="SUPFAM" id="SSF48371">
    <property type="entry name" value="ARM repeat"/>
    <property type="match status" value="1"/>
</dbReference>
<dbReference type="Pfam" id="PF16186">
    <property type="entry name" value="Arm_3"/>
    <property type="match status" value="1"/>
</dbReference>
<evidence type="ECO:0000256" key="2">
    <source>
        <dbReference type="ARBA" id="ARBA00022448"/>
    </source>
</evidence>
<dbReference type="SMART" id="SM00185">
    <property type="entry name" value="ARM"/>
    <property type="match status" value="2"/>
</dbReference>
<comment type="similarity">
    <text evidence="1">Belongs to the importin alpha family.</text>
</comment>
<sequence>MPVMNKSNERMRKFKNKGKDMDALRRQRVEVTVELRKAKKDEQILKRRSISFSLMDVSLSPGEDTKNEVGFLRNITWTLSNLCRNKNPYPPLNAMKKMLPVLICLMEHEDKEIISDSCWAISYLTDGSNDRIQIVGDFKAQKEAVWAVANFTTGGTEEQVVQLVQSGVLKPLLNLLLAKDSKTILIILDTISNLFLTAEKLGETERLCLLVEELDGLEKIEALQTHDNNMVYRAALNIIEKYFSGELLLKVCKSSKLSADELHKRYGCLDSILLLEFKLASAGVTAVADMNTKCGEVSSFRAELACHYEWKPPTRLITVLRLHLDYLTPLMLMNLWKKRIGHQLVVLRVP</sequence>
<feature type="domain" description="IBB" evidence="5">
    <location>
        <begin position="1"/>
        <end position="57"/>
    </location>
</feature>
<reference evidence="7" key="2">
    <citation type="submission" date="2017-12" db="EMBL/GenBank/DDBJ databases">
        <title>Genome sequence of the Bar-tailed Godwit (Limosa lapponica baueri).</title>
        <authorList>
            <person name="Lima N.C.B."/>
            <person name="Parody-Merino A.M."/>
            <person name="Battley P.F."/>
            <person name="Fidler A.E."/>
            <person name="Prosdocimi F."/>
        </authorList>
    </citation>
    <scope>NUCLEOTIDE SEQUENCE [LARGE SCALE GENOMIC DNA]</scope>
</reference>
<dbReference type="InterPro" id="IPR000225">
    <property type="entry name" value="Armadillo"/>
</dbReference>
<dbReference type="InterPro" id="IPR011989">
    <property type="entry name" value="ARM-like"/>
</dbReference>
<evidence type="ECO:0000256" key="3">
    <source>
        <dbReference type="ARBA" id="ARBA00022927"/>
    </source>
</evidence>
<name>A0A2I0T9D1_LIMLA</name>
<dbReference type="Gene3D" id="1.25.10.10">
    <property type="entry name" value="Leucine-rich Repeat Variant"/>
    <property type="match status" value="2"/>
</dbReference>
<dbReference type="GO" id="GO:0006606">
    <property type="term" value="P:protein import into nucleus"/>
    <property type="evidence" value="ECO:0007669"/>
    <property type="project" value="InterPro"/>
</dbReference>
<dbReference type="PANTHER" id="PTHR23316">
    <property type="entry name" value="IMPORTIN ALPHA"/>
    <property type="match status" value="1"/>
</dbReference>
<evidence type="ECO:0000259" key="5">
    <source>
        <dbReference type="PROSITE" id="PS51214"/>
    </source>
</evidence>
<dbReference type="Gene3D" id="1.20.5.690">
    <property type="entry name" value="Importin-alpha, importin-beta-binding domain"/>
    <property type="match status" value="1"/>
</dbReference>
<dbReference type="EMBL" id="KZ514802">
    <property type="protein sequence ID" value="PKU30385.1"/>
    <property type="molecule type" value="Genomic_DNA"/>
</dbReference>